<feature type="coiled-coil region" evidence="1">
    <location>
        <begin position="490"/>
        <end position="517"/>
    </location>
</feature>
<comment type="caution">
    <text evidence="3">The sequence shown here is derived from an EMBL/GenBank/DDBJ whole genome shotgun (WGS) entry which is preliminary data.</text>
</comment>
<reference evidence="3 4" key="1">
    <citation type="submission" date="2016-06" db="EMBL/GenBank/DDBJ databases">
        <authorList>
            <person name="Ramos C."/>
            <person name="Pintado A."/>
            <person name="Crespo-Gomez J.I."/>
        </authorList>
    </citation>
    <scope>NUCLEOTIDE SEQUENCE [LARGE SCALE GENOMIC DNA]</scope>
    <source>
        <strain evidence="3 4">AVO110</strain>
    </source>
</reference>
<protein>
    <submittedName>
        <fullName evidence="3">ATPase</fullName>
    </submittedName>
</protein>
<evidence type="ECO:0000256" key="1">
    <source>
        <dbReference type="SAM" id="Coils"/>
    </source>
</evidence>
<accession>A0ABR7RZE4</accession>
<keyword evidence="1" id="KW-0175">Coiled coil</keyword>
<dbReference type="SUPFAM" id="SSF52540">
    <property type="entry name" value="P-loop containing nucleoside triphosphate hydrolases"/>
    <property type="match status" value="1"/>
</dbReference>
<organism evidence="3 4">
    <name type="scientific">Aquipseudomonas alcaligenes</name>
    <name type="common">Pseudomonas alcaligenes</name>
    <dbReference type="NCBI Taxonomy" id="43263"/>
    <lineage>
        <taxon>Bacteria</taxon>
        <taxon>Pseudomonadati</taxon>
        <taxon>Pseudomonadota</taxon>
        <taxon>Gammaproteobacteria</taxon>
        <taxon>Pseudomonadales</taxon>
        <taxon>Pseudomonadaceae</taxon>
        <taxon>Aquipseudomonas</taxon>
    </lineage>
</organism>
<feature type="domain" description="Protein CR006 P-loop" evidence="2">
    <location>
        <begin position="383"/>
        <end position="699"/>
    </location>
</feature>
<evidence type="ECO:0000313" key="3">
    <source>
        <dbReference type="EMBL" id="MBC9250700.1"/>
    </source>
</evidence>
<proteinExistence type="predicted"/>
<dbReference type="PANTHER" id="PTHR32182:SF0">
    <property type="entry name" value="DNA REPLICATION AND REPAIR PROTEIN RECF"/>
    <property type="match status" value="1"/>
</dbReference>
<dbReference type="Proteomes" id="UP000744555">
    <property type="component" value="Unassembled WGS sequence"/>
</dbReference>
<dbReference type="Pfam" id="PF13166">
    <property type="entry name" value="AAA_13"/>
    <property type="match status" value="1"/>
</dbReference>
<evidence type="ECO:0000259" key="2">
    <source>
        <dbReference type="Pfam" id="PF13166"/>
    </source>
</evidence>
<gene>
    <name evidence="3" type="ORF">A9179_10470</name>
</gene>
<keyword evidence="4" id="KW-1185">Reference proteome</keyword>
<dbReference type="PANTHER" id="PTHR32182">
    <property type="entry name" value="DNA REPLICATION AND REPAIR PROTEIN RECF"/>
    <property type="match status" value="1"/>
</dbReference>
<dbReference type="EMBL" id="LZEU01000001">
    <property type="protein sequence ID" value="MBC9250700.1"/>
    <property type="molecule type" value="Genomic_DNA"/>
</dbReference>
<dbReference type="CDD" id="cd00267">
    <property type="entry name" value="ABC_ATPase"/>
    <property type="match status" value="1"/>
</dbReference>
<dbReference type="InterPro" id="IPR026866">
    <property type="entry name" value="CR006_AAA"/>
</dbReference>
<dbReference type="RefSeq" id="WP_187805779.1">
    <property type="nucleotide sequence ID" value="NZ_LZEU01000001.1"/>
</dbReference>
<sequence>MSLLQEIHAWSQSLAPWQSDALARLLARPELEAADQADLLALLKSTHGIEDAHKREPSPLQAGQIPEPVKADTLVLLHAIRDFRHVNAIAEGQVLPIGGSGLTVIYGDNGSGKSGYSRVLKRACRARDQIEPIHPNANLPADKAAVPEAWFDISVDGAAQGVQWVQGLTAPAVLSSLAIFDTRCARAYLDTEDDFSYVPYGLDVFEGLAKLYRQLKAIIDAEIAQAAVDLTLFAPLQGATPVGQLIATLSAKTKVEQIDALATLTLEELAQHEAWGKSLLEANPKEKATQHRQLAKRVEAIATSVADKTKLVDGVVAAGLREKTEVYQKAKSAAEIAAKQFVEQETLLPGTGGEVWQELFEAARRYAVESHPGQVFPHLSAEAPCPLCQQPLGEGAERLHRFEQFVLAEAKTHAQQRRRDLYADFRALEQHDLGLGADEVTLGEIEAQVPGLAAEVTAFETVLKSRQAALKQAVIDNAWSEIGEIPPSPAERLQILVQALNRSADSLEQASDEKAREALQKQFTDLDARVRLQAVRDAVVAAINQLVLQAKLKACLGDLKTTGISTKAGELAEKVVSQELENTLNREFKALGVGTLRLALKSRADKGKALHRLKLETTQSRSPGDLLSEGEQRAIAIAAFLSEVELSGSRGAVIFDDPVSSLDHRRRERVVQRLVAEAAKRQVIILTHDIYFLYLLVDEAEKRDIPMLAQSLNRRPEGFGVAEADLPFEGKNTSRRIGALRAHQQQIAKLYRVGDEPEHRKQTVEAYFHLRMAWERAVEEVLLRKVILRFRKGVETQRLDEVVVEDDDYREVFAGMSQCSNYAHDKALAGGVAVPDPEELLADIERLESWRSRVETRAVAIKKARKA</sequence>
<name>A0ABR7RZE4_AQUAC</name>
<evidence type="ECO:0000313" key="4">
    <source>
        <dbReference type="Proteomes" id="UP000744555"/>
    </source>
</evidence>
<dbReference type="InterPro" id="IPR027417">
    <property type="entry name" value="P-loop_NTPase"/>
</dbReference>
<dbReference type="Gene3D" id="3.40.50.300">
    <property type="entry name" value="P-loop containing nucleotide triphosphate hydrolases"/>
    <property type="match status" value="1"/>
</dbReference>